<dbReference type="Gene3D" id="2.30.30.380">
    <property type="entry name" value="Zn-finger domain of Sec23/24"/>
    <property type="match status" value="1"/>
</dbReference>
<reference evidence="7" key="1">
    <citation type="submission" date="2021-02" db="EMBL/GenBank/DDBJ databases">
        <authorList>
            <person name="Nowell W R."/>
        </authorList>
    </citation>
    <scope>NUCLEOTIDE SEQUENCE</scope>
</reference>
<comment type="pathway">
    <text evidence="1">Protein modification; protein ubiquitination.</text>
</comment>
<evidence type="ECO:0000313" key="11">
    <source>
        <dbReference type="Proteomes" id="UP000663882"/>
    </source>
</evidence>
<keyword evidence="2" id="KW-0479">Metal-binding</keyword>
<feature type="region of interest" description="Disordered" evidence="6">
    <location>
        <begin position="76"/>
        <end position="125"/>
    </location>
</feature>
<dbReference type="PANTHER" id="PTHR22770">
    <property type="entry name" value="UBIQUITIN CONJUGATING ENZYME 7 INTERACTING PROTEIN-RELATED"/>
    <property type="match status" value="1"/>
</dbReference>
<evidence type="ECO:0000256" key="3">
    <source>
        <dbReference type="ARBA" id="ARBA00022771"/>
    </source>
</evidence>
<dbReference type="SUPFAM" id="SSF57850">
    <property type="entry name" value="RING/U-box"/>
    <property type="match status" value="1"/>
</dbReference>
<protein>
    <submittedName>
        <fullName evidence="7">Uncharacterized protein</fullName>
    </submittedName>
</protein>
<keyword evidence="3" id="KW-0863">Zinc-finger</keyword>
<accession>A0A814GNT3</accession>
<dbReference type="EMBL" id="CAJOBE010001061">
    <property type="protein sequence ID" value="CAF3711199.1"/>
    <property type="molecule type" value="Genomic_DNA"/>
</dbReference>
<dbReference type="EMBL" id="CAJNOU010000852">
    <property type="protein sequence ID" value="CAF1102005.1"/>
    <property type="molecule type" value="Genomic_DNA"/>
</dbReference>
<dbReference type="GO" id="GO:0008270">
    <property type="term" value="F:zinc ion binding"/>
    <property type="evidence" value="ECO:0007669"/>
    <property type="project" value="UniProtKB-KW"/>
</dbReference>
<proteinExistence type="predicted"/>
<evidence type="ECO:0000313" key="7">
    <source>
        <dbReference type="EMBL" id="CAF0998956.1"/>
    </source>
</evidence>
<evidence type="ECO:0000256" key="1">
    <source>
        <dbReference type="ARBA" id="ARBA00004906"/>
    </source>
</evidence>
<dbReference type="Proteomes" id="UP000663882">
    <property type="component" value="Unassembled WGS sequence"/>
</dbReference>
<gene>
    <name evidence="9" type="ORF">FNK824_LOCUS9834</name>
    <name evidence="10" type="ORF">OTI717_LOCUS30595</name>
    <name evidence="7" type="ORF">RFH988_LOCUS14065</name>
    <name evidence="8" type="ORF">SEV965_LOCUS15921</name>
</gene>
<name>A0A814GNT3_9BILA</name>
<dbReference type="Proteomes" id="UP000663823">
    <property type="component" value="Unassembled WGS sequence"/>
</dbReference>
<dbReference type="OrthoDB" id="9983331at2759"/>
<evidence type="ECO:0000313" key="10">
    <source>
        <dbReference type="EMBL" id="CAF4030112.1"/>
    </source>
</evidence>
<dbReference type="InterPro" id="IPR051628">
    <property type="entry name" value="LUBAC_E3_Ligases"/>
</dbReference>
<dbReference type="EMBL" id="CAJNOO010000640">
    <property type="protein sequence ID" value="CAF0998956.1"/>
    <property type="molecule type" value="Genomic_DNA"/>
</dbReference>
<feature type="compositionally biased region" description="Acidic residues" evidence="6">
    <location>
        <begin position="89"/>
        <end position="114"/>
    </location>
</feature>
<organism evidence="7 11">
    <name type="scientific">Rotaria sordida</name>
    <dbReference type="NCBI Taxonomy" id="392033"/>
    <lineage>
        <taxon>Eukaryota</taxon>
        <taxon>Metazoa</taxon>
        <taxon>Spiralia</taxon>
        <taxon>Gnathifera</taxon>
        <taxon>Rotifera</taxon>
        <taxon>Eurotatoria</taxon>
        <taxon>Bdelloidea</taxon>
        <taxon>Philodinida</taxon>
        <taxon>Philodinidae</taxon>
        <taxon>Rotaria</taxon>
    </lineage>
</organism>
<evidence type="ECO:0000256" key="5">
    <source>
        <dbReference type="ARBA" id="ARBA00022833"/>
    </source>
</evidence>
<sequence length="432" mass="50343">MSEKLNTYSCSVCTYVQSIDVTKCEMCETLNPLHSKQTKSDDLTYSNGTIRCPICTFINNGNHVRVCEVCGHEFESDNNPSKKFRVDKNEDEEEEEEEDDDDDDNFYDLDDEIYEPSMPQNKDKKQKVIEAVEKPMNDNELKLYYNQYISVLKEQRQQTKKLSDKQLNEIILQLFHSLQYKNEQPEGQLLFRHCQICYDKDEPVITMNACGHRMICPDDFHQYLSTRIRDGDLLPWIPCPAEICNVPCDAKNIIEDGRLTHPERLSFITTYMLKKLSRNENFITCIQCQQGGFLQIGPSKKQEVTCQICNVKQTIEKGSDGDLDIAFKQMIQSGQLRECPTCRLLTLKEKGLCNVIECAKCGIWWNWRTREQGHSGKDLKQRARMNGTLWEPGELRYQQELERNNPTEFKALLERNGVKYDPNYIRGGWNED</sequence>
<evidence type="ECO:0000313" key="8">
    <source>
        <dbReference type="EMBL" id="CAF1102005.1"/>
    </source>
</evidence>
<dbReference type="Proteomes" id="UP000663889">
    <property type="component" value="Unassembled WGS sequence"/>
</dbReference>
<keyword evidence="4" id="KW-0833">Ubl conjugation pathway</keyword>
<keyword evidence="5" id="KW-0862">Zinc</keyword>
<evidence type="ECO:0000313" key="9">
    <source>
        <dbReference type="EMBL" id="CAF3711199.1"/>
    </source>
</evidence>
<evidence type="ECO:0000256" key="6">
    <source>
        <dbReference type="SAM" id="MobiDB-lite"/>
    </source>
</evidence>
<dbReference type="Proteomes" id="UP000663874">
    <property type="component" value="Unassembled WGS sequence"/>
</dbReference>
<evidence type="ECO:0000256" key="4">
    <source>
        <dbReference type="ARBA" id="ARBA00022786"/>
    </source>
</evidence>
<comment type="caution">
    <text evidence="7">The sequence shown here is derived from an EMBL/GenBank/DDBJ whole genome shotgun (WGS) entry which is preliminary data.</text>
</comment>
<dbReference type="AlphaFoldDB" id="A0A814GNT3"/>
<evidence type="ECO:0000256" key="2">
    <source>
        <dbReference type="ARBA" id="ARBA00022723"/>
    </source>
</evidence>
<dbReference type="EMBL" id="CAJOAX010008299">
    <property type="protein sequence ID" value="CAF4030112.1"/>
    <property type="molecule type" value="Genomic_DNA"/>
</dbReference>